<keyword evidence="7 11" id="KW-0732">Signal</keyword>
<feature type="signal peptide" evidence="11">
    <location>
        <begin position="1"/>
        <end position="31"/>
    </location>
</feature>
<protein>
    <recommendedName>
        <fullName evidence="4">non-reducing end alpha-L-arabinofuranosidase</fullName>
        <ecNumber evidence="4">3.2.1.55</ecNumber>
    </recommendedName>
    <alternativeName>
        <fullName evidence="10">Beta-D-xylosidase</fullName>
    </alternativeName>
</protein>
<evidence type="ECO:0000313" key="13">
    <source>
        <dbReference type="EMBL" id="KAK8919465.1"/>
    </source>
</evidence>
<dbReference type="Pfam" id="PF06964">
    <property type="entry name" value="Alpha-L-AF_C"/>
    <property type="match status" value="1"/>
</dbReference>
<dbReference type="InterPro" id="IPR013780">
    <property type="entry name" value="Glyco_hydro_b"/>
</dbReference>
<comment type="subcellular location">
    <subcellularLocation>
        <location evidence="2">Secreted</location>
        <location evidence="2">Extracellular space</location>
        <location evidence="2">Extracellular matrix</location>
    </subcellularLocation>
</comment>
<reference evidence="13 14" key="1">
    <citation type="journal article" date="2022" name="Nat. Plants">
        <title>Genomes of leafy and leafless Platanthera orchids illuminate the evolution of mycoheterotrophy.</title>
        <authorList>
            <person name="Li M.H."/>
            <person name="Liu K.W."/>
            <person name="Li Z."/>
            <person name="Lu H.C."/>
            <person name="Ye Q.L."/>
            <person name="Zhang D."/>
            <person name="Wang J.Y."/>
            <person name="Li Y.F."/>
            <person name="Zhong Z.M."/>
            <person name="Liu X."/>
            <person name="Yu X."/>
            <person name="Liu D.K."/>
            <person name="Tu X.D."/>
            <person name="Liu B."/>
            <person name="Hao Y."/>
            <person name="Liao X.Y."/>
            <person name="Jiang Y.T."/>
            <person name="Sun W.H."/>
            <person name="Chen J."/>
            <person name="Chen Y.Q."/>
            <person name="Ai Y."/>
            <person name="Zhai J.W."/>
            <person name="Wu S.S."/>
            <person name="Zhou Z."/>
            <person name="Hsiao Y.Y."/>
            <person name="Wu W.L."/>
            <person name="Chen Y.Y."/>
            <person name="Lin Y.F."/>
            <person name="Hsu J.L."/>
            <person name="Li C.Y."/>
            <person name="Wang Z.W."/>
            <person name="Zhao X."/>
            <person name="Zhong W.Y."/>
            <person name="Ma X.K."/>
            <person name="Ma L."/>
            <person name="Huang J."/>
            <person name="Chen G.Z."/>
            <person name="Huang M.Z."/>
            <person name="Huang L."/>
            <person name="Peng D.H."/>
            <person name="Luo Y.B."/>
            <person name="Zou S.Q."/>
            <person name="Chen S.P."/>
            <person name="Lan S."/>
            <person name="Tsai W.C."/>
            <person name="Van de Peer Y."/>
            <person name="Liu Z.J."/>
        </authorList>
    </citation>
    <scope>NUCLEOTIDE SEQUENCE [LARGE SCALE GENOMIC DNA]</scope>
    <source>
        <strain evidence="13">Lor287</strain>
    </source>
</reference>
<dbReference type="SUPFAM" id="SSF51445">
    <property type="entry name" value="(Trans)glycosidases"/>
    <property type="match status" value="1"/>
</dbReference>
<dbReference type="Gene3D" id="3.20.20.80">
    <property type="entry name" value="Glycosidases"/>
    <property type="match status" value="1"/>
</dbReference>
<evidence type="ECO:0000259" key="12">
    <source>
        <dbReference type="SMART" id="SM00813"/>
    </source>
</evidence>
<proteinExistence type="inferred from homology"/>
<gene>
    <name evidence="13" type="primary">ASD1</name>
    <name evidence="13" type="ORF">KSP39_PZI021603</name>
</gene>
<feature type="chain" id="PRO_5042899550" description="non-reducing end alpha-L-arabinofuranosidase" evidence="11">
    <location>
        <begin position="32"/>
        <end position="672"/>
    </location>
</feature>
<dbReference type="Pfam" id="PF22848">
    <property type="entry name" value="ASD1_dom"/>
    <property type="match status" value="1"/>
</dbReference>
<dbReference type="SMART" id="SM00813">
    <property type="entry name" value="Alpha-L-AF_C"/>
    <property type="match status" value="1"/>
</dbReference>
<dbReference type="Gene3D" id="2.60.40.1180">
    <property type="entry name" value="Golgi alpha-mannosidase II"/>
    <property type="match status" value="1"/>
</dbReference>
<evidence type="ECO:0000256" key="11">
    <source>
        <dbReference type="SAM" id="SignalP"/>
    </source>
</evidence>
<organism evidence="13 14">
    <name type="scientific">Platanthera zijinensis</name>
    <dbReference type="NCBI Taxonomy" id="2320716"/>
    <lineage>
        <taxon>Eukaryota</taxon>
        <taxon>Viridiplantae</taxon>
        <taxon>Streptophyta</taxon>
        <taxon>Embryophyta</taxon>
        <taxon>Tracheophyta</taxon>
        <taxon>Spermatophyta</taxon>
        <taxon>Magnoliopsida</taxon>
        <taxon>Liliopsida</taxon>
        <taxon>Asparagales</taxon>
        <taxon>Orchidaceae</taxon>
        <taxon>Orchidoideae</taxon>
        <taxon>Orchideae</taxon>
        <taxon>Orchidinae</taxon>
        <taxon>Platanthera</taxon>
    </lineage>
</organism>
<comment type="catalytic activity">
    <reaction evidence="1">
        <text>Hydrolysis of terminal non-reducing alpha-L-arabinofuranoside residues in alpha-L-arabinosides.</text>
        <dbReference type="EC" id="3.2.1.55"/>
    </reaction>
</comment>
<sequence>MQRGKMGANGEFWAILPLLMVLLCVSYLSSAMEFEANQTAVLVVDASPESARKMPDNMFGIFFEEINHAGTGGLWAELVSNRGFEAGGPETPSNIDPWSTIGDESNILVSTDRSSCFIRNKVALRMEVFCDDEGPYSCPAGGVGVYNPGYWGMHIEEGKKYKVIMYVMSKDTMKLLVSLKSSDGSTYLSGDTIRADASKVADWSKLEIILVSGGTNTNSRLEITTTKKGVYWFDQVSVMPMDTYKEHGFRKDLGSMLENLKPGFIRFPGGSFVEGEWLRNAYRWRETVGPWEERPGHFGDVWKYWTDDGLGFFEFLQLAEDIGASPVWVINNGISRHDQVESLGILSFIQDTLDGIEFARGDSETNWGAVRTAMGHREPFQLNFIAIGNQDCFKQNYRGNYIKFYSLIKASYPDIKIITNCDASSHELDHPADLYDIHVYASASDMFSRVHQFDRVARAGPKAFVSEYAVIGRDAGRGSLHAALAEAGFLIGLEKNSDVVEMASCAPLFVNDNDRRFNPDAIVFNSWQQYGTPTYWMQHFFRESNGALFHPSILQCSSSPSYLAASATTWHSSEDGNNYLRLKIVNFGNAVVNVKIIVAGLQASINSSGSKMTLLTSQYSMDENSFTEPTKVVPVSSMLPTAGTNMDIILDPHSLTSRDLLLDSTNSYRSAI</sequence>
<keyword evidence="9" id="KW-0325">Glycoprotein</keyword>
<name>A0AAP0AZI1_9ASPA</name>
<dbReference type="InterPro" id="IPR010720">
    <property type="entry name" value="Alpha-L-AF_C"/>
</dbReference>
<dbReference type="FunFam" id="2.60.40.1180:FF:000011">
    <property type="entry name" value="Alpha-L-arabinofuranosidase 1"/>
    <property type="match status" value="1"/>
</dbReference>
<keyword evidence="8" id="KW-0378">Hydrolase</keyword>
<dbReference type="PANTHER" id="PTHR31776:SF0">
    <property type="entry name" value="ALPHA-L-ARABINOFURANOSIDASE 1"/>
    <property type="match status" value="1"/>
</dbReference>
<dbReference type="GO" id="GO:0046556">
    <property type="term" value="F:alpha-L-arabinofuranosidase activity"/>
    <property type="evidence" value="ECO:0007669"/>
    <property type="project" value="UniProtKB-EC"/>
</dbReference>
<dbReference type="InterPro" id="IPR055235">
    <property type="entry name" value="ASD1_cat"/>
</dbReference>
<dbReference type="InterPro" id="IPR017853">
    <property type="entry name" value="GH"/>
</dbReference>
<dbReference type="FunFam" id="2.60.120.260:FF:000063">
    <property type="entry name" value="Putative alpha-L-arabinofuranosidase family protein"/>
    <property type="match status" value="1"/>
</dbReference>
<evidence type="ECO:0000256" key="1">
    <source>
        <dbReference type="ARBA" id="ARBA00001462"/>
    </source>
</evidence>
<evidence type="ECO:0000256" key="5">
    <source>
        <dbReference type="ARBA" id="ARBA00022525"/>
    </source>
</evidence>
<accession>A0AAP0AZI1</accession>
<dbReference type="PANTHER" id="PTHR31776">
    <property type="entry name" value="ALPHA-L-ARABINOFURANOSIDASE 1"/>
    <property type="match status" value="1"/>
</dbReference>
<comment type="similarity">
    <text evidence="3">Belongs to the glycosyl hydrolase 51 family.</text>
</comment>
<dbReference type="FunFam" id="3.20.20.80:FF:000025">
    <property type="entry name" value="Alpha-L-arabinofuranosidase 1"/>
    <property type="match status" value="1"/>
</dbReference>
<feature type="domain" description="Alpha-L-arabinofuranosidase C-terminal" evidence="12">
    <location>
        <begin position="466"/>
        <end position="654"/>
    </location>
</feature>
<dbReference type="Proteomes" id="UP001418222">
    <property type="component" value="Unassembled WGS sequence"/>
</dbReference>
<dbReference type="AlphaFoldDB" id="A0AAP0AZI1"/>
<evidence type="ECO:0000256" key="9">
    <source>
        <dbReference type="ARBA" id="ARBA00023180"/>
    </source>
</evidence>
<evidence type="ECO:0000256" key="6">
    <source>
        <dbReference type="ARBA" id="ARBA00022530"/>
    </source>
</evidence>
<evidence type="ECO:0000256" key="2">
    <source>
        <dbReference type="ARBA" id="ARBA00004498"/>
    </source>
</evidence>
<evidence type="ECO:0000256" key="3">
    <source>
        <dbReference type="ARBA" id="ARBA00007186"/>
    </source>
</evidence>
<keyword evidence="6" id="KW-0272">Extracellular matrix</keyword>
<evidence type="ECO:0000256" key="10">
    <source>
        <dbReference type="ARBA" id="ARBA00082101"/>
    </source>
</evidence>
<dbReference type="GO" id="GO:0046373">
    <property type="term" value="P:L-arabinose metabolic process"/>
    <property type="evidence" value="ECO:0007669"/>
    <property type="project" value="InterPro"/>
</dbReference>
<evidence type="ECO:0000313" key="14">
    <source>
        <dbReference type="Proteomes" id="UP001418222"/>
    </source>
</evidence>
<dbReference type="EC" id="3.2.1.55" evidence="4"/>
<evidence type="ECO:0000256" key="7">
    <source>
        <dbReference type="ARBA" id="ARBA00022729"/>
    </source>
</evidence>
<dbReference type="EMBL" id="JBBWWQ010000019">
    <property type="protein sequence ID" value="KAK8919465.1"/>
    <property type="molecule type" value="Genomic_DNA"/>
</dbReference>
<evidence type="ECO:0000256" key="8">
    <source>
        <dbReference type="ARBA" id="ARBA00022801"/>
    </source>
</evidence>
<evidence type="ECO:0000256" key="4">
    <source>
        <dbReference type="ARBA" id="ARBA00012670"/>
    </source>
</evidence>
<keyword evidence="5" id="KW-0964">Secreted</keyword>
<comment type="caution">
    <text evidence="13">The sequence shown here is derived from an EMBL/GenBank/DDBJ whole genome shotgun (WGS) entry which is preliminary data.</text>
</comment>
<keyword evidence="14" id="KW-1185">Reference proteome</keyword>
<dbReference type="InterPro" id="IPR051563">
    <property type="entry name" value="Glycosyl_Hydrolase_51"/>
</dbReference>